<protein>
    <submittedName>
        <fullName evidence="1">34336_t:CDS:1</fullName>
    </submittedName>
</protein>
<organism evidence="1 2">
    <name type="scientific">Gigaspora margarita</name>
    <dbReference type="NCBI Taxonomy" id="4874"/>
    <lineage>
        <taxon>Eukaryota</taxon>
        <taxon>Fungi</taxon>
        <taxon>Fungi incertae sedis</taxon>
        <taxon>Mucoromycota</taxon>
        <taxon>Glomeromycotina</taxon>
        <taxon>Glomeromycetes</taxon>
        <taxon>Diversisporales</taxon>
        <taxon>Gigasporaceae</taxon>
        <taxon>Gigaspora</taxon>
    </lineage>
</organism>
<proteinExistence type="predicted"/>
<comment type="caution">
    <text evidence="1">The sequence shown here is derived from an EMBL/GenBank/DDBJ whole genome shotgun (WGS) entry which is preliminary data.</text>
</comment>
<evidence type="ECO:0000313" key="2">
    <source>
        <dbReference type="Proteomes" id="UP000789901"/>
    </source>
</evidence>
<keyword evidence="2" id="KW-1185">Reference proteome</keyword>
<dbReference type="Proteomes" id="UP000789901">
    <property type="component" value="Unassembled WGS sequence"/>
</dbReference>
<gene>
    <name evidence="1" type="ORF">GMARGA_LOCUS45423</name>
</gene>
<accession>A0ABN7XNK6</accession>
<sequence>QSRNCQITPQLLHVSPPHLRHQTSLQYPATTTYLTTHQGTQPPRFSLHPLKIRLQQLQNSATTNISILTQPP</sequence>
<name>A0ABN7XNK6_GIGMA</name>
<feature type="non-terminal residue" evidence="1">
    <location>
        <position position="72"/>
    </location>
</feature>
<feature type="non-terminal residue" evidence="1">
    <location>
        <position position="1"/>
    </location>
</feature>
<reference evidence="1 2" key="1">
    <citation type="submission" date="2021-06" db="EMBL/GenBank/DDBJ databases">
        <authorList>
            <person name="Kallberg Y."/>
            <person name="Tangrot J."/>
            <person name="Rosling A."/>
        </authorList>
    </citation>
    <scope>NUCLEOTIDE SEQUENCE [LARGE SCALE GENOMIC DNA]</scope>
    <source>
        <strain evidence="1 2">120-4 pot B 10/14</strain>
    </source>
</reference>
<dbReference type="EMBL" id="CAJVQB010161733">
    <property type="protein sequence ID" value="CAG8856602.1"/>
    <property type="molecule type" value="Genomic_DNA"/>
</dbReference>
<evidence type="ECO:0000313" key="1">
    <source>
        <dbReference type="EMBL" id="CAG8856602.1"/>
    </source>
</evidence>